<keyword evidence="1" id="KW-0614">Plasmid</keyword>
<dbReference type="EMBL" id="CP031226">
    <property type="protein sequence ID" value="AXH60312.1"/>
    <property type="molecule type" value="Genomic_DNA"/>
</dbReference>
<evidence type="ECO:0000313" key="2">
    <source>
        <dbReference type="Proteomes" id="UP000006426"/>
    </source>
</evidence>
<geneLocation type="plasmid" evidence="2">
    <name>pmppla107</name>
</geneLocation>
<dbReference type="AlphaFoldDB" id="A0AAD0PX12"/>
<evidence type="ECO:0000313" key="1">
    <source>
        <dbReference type="EMBL" id="AXH60312.1"/>
    </source>
</evidence>
<accession>A0AAD0PX12</accession>
<proteinExistence type="predicted"/>
<dbReference type="Proteomes" id="UP000006426">
    <property type="component" value="Plasmid pmppla107"/>
</dbReference>
<sequence length="504" mass="56585">MTLERLHELHRMGGVNGEALGAHWDEISPRLLVAPPTGDIHAMVEWARQHQHRAALISDLFSTTPSLAFENDRLGLLVLLGTHGDFRSNLLRYFLIDHHPEIPRQMTCQSYAEAPSDTLLGECWQGTVVAQFRQMKVNPFQGDFYISRKVADELDRDDVLYLVSALRDSVIDSLCLTLRDQGNLGILLSATALMGQSALIVGQCRDFWDAVAEVGLLQQDASFSSMGGTFRSVIGQTSSYDLYQEISRSHADIAAHFPIHQELLILSDLTDGHCPVRPDDNPDFPTFTLERVLGKSVTTGKTQAWLLSWLDKCGAGKDGIDCLDEQNLYEAVLPLLVRYRQALMGKPSLFNPDEFTESEILRDIQAGRYFRVACRAFLNEPYRKALSNLPLGKILYSESSWSEIFCPMLGPYFQQASDERIIEAYVGCRSIKNQLDFLCDLYRERFLATPPGFLLRTCKGVEGVGSLLKEMEQRKIPMPAGVILRGHDIDPAVRDEFLSRDIGL</sequence>
<organism evidence="1 2">
    <name type="scientific">Pseudomonas amygdali pv. lachrymans str. M301315</name>
    <dbReference type="NCBI Taxonomy" id="629260"/>
    <lineage>
        <taxon>Bacteria</taxon>
        <taxon>Pseudomonadati</taxon>
        <taxon>Pseudomonadota</taxon>
        <taxon>Gammaproteobacteria</taxon>
        <taxon>Pseudomonadales</taxon>
        <taxon>Pseudomonadaceae</taxon>
        <taxon>Pseudomonas</taxon>
        <taxon>Pseudomonas amygdali</taxon>
    </lineage>
</organism>
<gene>
    <name evidence="1" type="ORF">PLA107_034590</name>
</gene>
<reference evidence="1 2" key="1">
    <citation type="journal article" date="2011" name="PLoS Pathog.">
        <title>Dynamic evolution of pathogenicity revealed by sequencing and comparative genomics of 19 Pseudomonas syringae isolates.</title>
        <authorList>
            <person name="Baltrus D.A."/>
            <person name="Nishimura M.T."/>
            <person name="Romanchuk A."/>
            <person name="Chang J.H."/>
            <person name="Mukhtar M.S."/>
            <person name="Cherkis K."/>
            <person name="Roach J."/>
            <person name="Grant S.R."/>
            <person name="Jones C.D."/>
            <person name="Dangl J.L."/>
        </authorList>
    </citation>
    <scope>NUCLEOTIDE SEQUENCE [LARGE SCALE GENOMIC DNA]</scope>
    <source>
        <strain evidence="1 2">M301315</strain>
    </source>
</reference>
<name>A0AAD0PX12_PSEAV</name>
<protein>
    <submittedName>
        <fullName evidence="1">Uncharacterized protein</fullName>
    </submittedName>
</protein>